<evidence type="ECO:0008006" key="3">
    <source>
        <dbReference type="Google" id="ProtNLM"/>
    </source>
</evidence>
<dbReference type="PANTHER" id="PTHR32251:SF15">
    <property type="entry name" value="3-OXO-5-ALPHA-STEROID 4-DEHYDROGENASE (DUF1295)"/>
    <property type="match status" value="1"/>
</dbReference>
<protein>
    <recommendedName>
        <fullName evidence="3">DUF1295-domain-containing protein</fullName>
    </recommendedName>
</protein>
<proteinExistence type="predicted"/>
<dbReference type="Proteomes" id="UP001303473">
    <property type="component" value="Unassembled WGS sequence"/>
</dbReference>
<dbReference type="Pfam" id="PF06966">
    <property type="entry name" value="DUF1295"/>
    <property type="match status" value="1"/>
</dbReference>
<dbReference type="EMBL" id="MU854034">
    <property type="protein sequence ID" value="KAK3934050.1"/>
    <property type="molecule type" value="Genomic_DNA"/>
</dbReference>
<accession>A0AAN6MVX9</accession>
<sequence>MATKTTNPWGAASIVHSYDRGDHAAPPHIRHLPLSASLFDVGIFRDTLLPSVALHSSLSAVAYAVGRYTDRVETKDWLWPGAQIVNAWWSSVGRRVVLDGVPLGGVVATLSRPERLLLTGVTLWGGRLLYRLVSRSVRRGGKDDPRYAAAKKDPNFWNSALLKVYIPEALLQTIIALPFTAPFRHQGAVLPGGYHPLLQAIAVGVFSTGFALEVLADWQLDKHNRTQAGSMCREGVWSLVRHPNYLGDALVHLSFPILLYASDMLAPIEILGPVANYYFLKYIGGAKQADADQEERYAKEDVAKKVDYDEYKKERNAFWPDAGQIANKWTWIVLGFGVAGAVVERAVNEMF</sequence>
<evidence type="ECO:0000313" key="2">
    <source>
        <dbReference type="Proteomes" id="UP001303473"/>
    </source>
</evidence>
<dbReference type="PANTHER" id="PTHR32251">
    <property type="entry name" value="3-OXO-5-ALPHA-STEROID 4-DEHYDROGENASE"/>
    <property type="match status" value="1"/>
</dbReference>
<gene>
    <name evidence="1" type="ORF">QBC46DRAFT_429355</name>
</gene>
<dbReference type="GO" id="GO:0016020">
    <property type="term" value="C:membrane"/>
    <property type="evidence" value="ECO:0007669"/>
    <property type="project" value="TreeGrafter"/>
</dbReference>
<dbReference type="AlphaFoldDB" id="A0AAN6MVX9"/>
<name>A0AAN6MVX9_9PEZI</name>
<dbReference type="InterPro" id="IPR010721">
    <property type="entry name" value="UstE-like"/>
</dbReference>
<evidence type="ECO:0000313" key="1">
    <source>
        <dbReference type="EMBL" id="KAK3934050.1"/>
    </source>
</evidence>
<reference evidence="2" key="1">
    <citation type="journal article" date="2023" name="Mol. Phylogenet. Evol.">
        <title>Genome-scale phylogeny and comparative genomics of the fungal order Sordariales.</title>
        <authorList>
            <person name="Hensen N."/>
            <person name="Bonometti L."/>
            <person name="Westerberg I."/>
            <person name="Brannstrom I.O."/>
            <person name="Guillou S."/>
            <person name="Cros-Aarteil S."/>
            <person name="Calhoun S."/>
            <person name="Haridas S."/>
            <person name="Kuo A."/>
            <person name="Mondo S."/>
            <person name="Pangilinan J."/>
            <person name="Riley R."/>
            <person name="LaButti K."/>
            <person name="Andreopoulos B."/>
            <person name="Lipzen A."/>
            <person name="Chen C."/>
            <person name="Yan M."/>
            <person name="Daum C."/>
            <person name="Ng V."/>
            <person name="Clum A."/>
            <person name="Steindorff A."/>
            <person name="Ohm R.A."/>
            <person name="Martin F."/>
            <person name="Silar P."/>
            <person name="Natvig D.O."/>
            <person name="Lalanne C."/>
            <person name="Gautier V."/>
            <person name="Ament-Velasquez S.L."/>
            <person name="Kruys A."/>
            <person name="Hutchinson M.I."/>
            <person name="Powell A.J."/>
            <person name="Barry K."/>
            <person name="Miller A.N."/>
            <person name="Grigoriev I.V."/>
            <person name="Debuchy R."/>
            <person name="Gladieux P."/>
            <person name="Hiltunen Thoren M."/>
            <person name="Johannesson H."/>
        </authorList>
    </citation>
    <scope>NUCLEOTIDE SEQUENCE [LARGE SCALE GENOMIC DNA]</scope>
    <source>
        <strain evidence="2">CBS 340.73</strain>
    </source>
</reference>
<dbReference type="Gene3D" id="1.20.120.1630">
    <property type="match status" value="1"/>
</dbReference>
<keyword evidence="2" id="KW-1185">Reference proteome</keyword>
<comment type="caution">
    <text evidence="1">The sequence shown here is derived from an EMBL/GenBank/DDBJ whole genome shotgun (WGS) entry which is preliminary data.</text>
</comment>
<organism evidence="1 2">
    <name type="scientific">Diplogelasinospora grovesii</name>
    <dbReference type="NCBI Taxonomy" id="303347"/>
    <lineage>
        <taxon>Eukaryota</taxon>
        <taxon>Fungi</taxon>
        <taxon>Dikarya</taxon>
        <taxon>Ascomycota</taxon>
        <taxon>Pezizomycotina</taxon>
        <taxon>Sordariomycetes</taxon>
        <taxon>Sordariomycetidae</taxon>
        <taxon>Sordariales</taxon>
        <taxon>Diplogelasinosporaceae</taxon>
        <taxon>Diplogelasinospora</taxon>
    </lineage>
</organism>